<sequence>MGLSKYTSDIHYIEQNQEVVFNFLSNFENLSQYVNESLLEQVTKQVPQIKVSDFESDADSCRFNISGLGEAEIRIVEREPHKTIKVTSSGKLPMEFTFWIQLLPVTPYQTKMKLTLHAEMGMMIKMMVGNKLEKGVNQLAEMLTKLPYR</sequence>
<dbReference type="SUPFAM" id="SSF55961">
    <property type="entry name" value="Bet v1-like"/>
    <property type="match status" value="1"/>
</dbReference>
<name>A0A1I2K8P8_9BACT</name>
<dbReference type="AlphaFoldDB" id="A0A1I2K8P8"/>
<protein>
    <recommendedName>
        <fullName evidence="3">Polyketide cyclase / dehydrase and lipid transport</fullName>
    </recommendedName>
</protein>
<gene>
    <name evidence="1" type="ORF">SAMN05216283_11130</name>
</gene>
<dbReference type="STRING" id="655355.SAMN05216283_11130"/>
<evidence type="ECO:0008006" key="3">
    <source>
        <dbReference type="Google" id="ProtNLM"/>
    </source>
</evidence>
<evidence type="ECO:0000313" key="2">
    <source>
        <dbReference type="Proteomes" id="UP000198964"/>
    </source>
</evidence>
<dbReference type="Proteomes" id="UP000198964">
    <property type="component" value="Unassembled WGS sequence"/>
</dbReference>
<accession>A0A1I2K8P8</accession>
<dbReference type="InterPro" id="IPR023393">
    <property type="entry name" value="START-like_dom_sf"/>
</dbReference>
<reference evidence="1 2" key="1">
    <citation type="submission" date="2016-10" db="EMBL/GenBank/DDBJ databases">
        <authorList>
            <person name="de Groot N.N."/>
        </authorList>
    </citation>
    <scope>NUCLEOTIDE SEQUENCE [LARGE SCALE GENOMIC DNA]</scope>
    <source>
        <strain evidence="1 2">CGMCC 1.9156</strain>
    </source>
</reference>
<dbReference type="EMBL" id="FONW01000011">
    <property type="protein sequence ID" value="SFF62698.1"/>
    <property type="molecule type" value="Genomic_DNA"/>
</dbReference>
<proteinExistence type="predicted"/>
<keyword evidence="2" id="KW-1185">Reference proteome</keyword>
<dbReference type="RefSeq" id="WP_093921042.1">
    <property type="nucleotide sequence ID" value="NZ_FONW01000011.1"/>
</dbReference>
<evidence type="ECO:0000313" key="1">
    <source>
        <dbReference type="EMBL" id="SFF62698.1"/>
    </source>
</evidence>
<dbReference type="Gene3D" id="3.30.530.20">
    <property type="match status" value="1"/>
</dbReference>
<organism evidence="1 2">
    <name type="scientific">Sunxiuqinia elliptica</name>
    <dbReference type="NCBI Taxonomy" id="655355"/>
    <lineage>
        <taxon>Bacteria</taxon>
        <taxon>Pseudomonadati</taxon>
        <taxon>Bacteroidota</taxon>
        <taxon>Bacteroidia</taxon>
        <taxon>Marinilabiliales</taxon>
        <taxon>Prolixibacteraceae</taxon>
        <taxon>Sunxiuqinia</taxon>
    </lineage>
</organism>